<sequence length="98" mass="11167">MLPCTFFALRAIRVHSGVRCYIPSHLQKKSVLLSDIQRDVQPSPFPFFKLSRNESCQSARKGDVQSSNSCESSLPLELEVERRNSKYDLESRGCCMLL</sequence>
<evidence type="ECO:0000313" key="2">
    <source>
        <dbReference type="Proteomes" id="UP000499080"/>
    </source>
</evidence>
<gene>
    <name evidence="1" type="ORF">AVEN_123717_1</name>
</gene>
<organism evidence="1 2">
    <name type="scientific">Araneus ventricosus</name>
    <name type="common">Orbweaver spider</name>
    <name type="synonym">Epeira ventricosa</name>
    <dbReference type="NCBI Taxonomy" id="182803"/>
    <lineage>
        <taxon>Eukaryota</taxon>
        <taxon>Metazoa</taxon>
        <taxon>Ecdysozoa</taxon>
        <taxon>Arthropoda</taxon>
        <taxon>Chelicerata</taxon>
        <taxon>Arachnida</taxon>
        <taxon>Araneae</taxon>
        <taxon>Araneomorphae</taxon>
        <taxon>Entelegynae</taxon>
        <taxon>Araneoidea</taxon>
        <taxon>Araneidae</taxon>
        <taxon>Araneus</taxon>
    </lineage>
</organism>
<protein>
    <submittedName>
        <fullName evidence="1">Uncharacterized protein</fullName>
    </submittedName>
</protein>
<dbReference type="Proteomes" id="UP000499080">
    <property type="component" value="Unassembled WGS sequence"/>
</dbReference>
<dbReference type="AlphaFoldDB" id="A0A4Y2U2G2"/>
<reference evidence="1 2" key="1">
    <citation type="journal article" date="2019" name="Sci. Rep.">
        <title>Orb-weaving spider Araneus ventricosus genome elucidates the spidroin gene catalogue.</title>
        <authorList>
            <person name="Kono N."/>
            <person name="Nakamura H."/>
            <person name="Ohtoshi R."/>
            <person name="Moran D.A.P."/>
            <person name="Shinohara A."/>
            <person name="Yoshida Y."/>
            <person name="Fujiwara M."/>
            <person name="Mori M."/>
            <person name="Tomita M."/>
            <person name="Arakawa K."/>
        </authorList>
    </citation>
    <scope>NUCLEOTIDE SEQUENCE [LARGE SCALE GENOMIC DNA]</scope>
</reference>
<keyword evidence="2" id="KW-1185">Reference proteome</keyword>
<dbReference type="EMBL" id="BGPR01033015">
    <property type="protein sequence ID" value="GBO06782.1"/>
    <property type="molecule type" value="Genomic_DNA"/>
</dbReference>
<comment type="caution">
    <text evidence="1">The sequence shown here is derived from an EMBL/GenBank/DDBJ whole genome shotgun (WGS) entry which is preliminary data.</text>
</comment>
<evidence type="ECO:0000313" key="1">
    <source>
        <dbReference type="EMBL" id="GBO06782.1"/>
    </source>
</evidence>
<accession>A0A4Y2U2G2</accession>
<name>A0A4Y2U2G2_ARAVE</name>
<proteinExistence type="predicted"/>